<evidence type="ECO:0000313" key="3">
    <source>
        <dbReference type="Proteomes" id="UP000078540"/>
    </source>
</evidence>
<evidence type="ECO:0000313" key="2">
    <source>
        <dbReference type="EMBL" id="KYM78087.1"/>
    </source>
</evidence>
<accession>A0A195B1C2</accession>
<organism evidence="2 3">
    <name type="scientific">Atta colombica</name>
    <dbReference type="NCBI Taxonomy" id="520822"/>
    <lineage>
        <taxon>Eukaryota</taxon>
        <taxon>Metazoa</taxon>
        <taxon>Ecdysozoa</taxon>
        <taxon>Arthropoda</taxon>
        <taxon>Hexapoda</taxon>
        <taxon>Insecta</taxon>
        <taxon>Pterygota</taxon>
        <taxon>Neoptera</taxon>
        <taxon>Endopterygota</taxon>
        <taxon>Hymenoptera</taxon>
        <taxon>Apocrita</taxon>
        <taxon>Aculeata</taxon>
        <taxon>Formicoidea</taxon>
        <taxon>Formicidae</taxon>
        <taxon>Myrmicinae</taxon>
        <taxon>Atta</taxon>
    </lineage>
</organism>
<evidence type="ECO:0000256" key="1">
    <source>
        <dbReference type="SAM" id="MobiDB-lite"/>
    </source>
</evidence>
<protein>
    <submittedName>
        <fullName evidence="2">Uncharacterized protein</fullName>
    </submittedName>
</protein>
<proteinExistence type="predicted"/>
<sequence length="100" mass="11656">MGCGTKNDKKSGMEEGRTVKKTGNLEKEACHAVEYEKQQGFSSILRSYQDYPSRNGARTRISKMRDRKRDKIRPGRWSTALQRARFISLFNKDLVWNSRL</sequence>
<dbReference type="AlphaFoldDB" id="A0A195B1C2"/>
<keyword evidence="3" id="KW-1185">Reference proteome</keyword>
<name>A0A195B1C2_9HYME</name>
<feature type="region of interest" description="Disordered" evidence="1">
    <location>
        <begin position="1"/>
        <end position="23"/>
    </location>
</feature>
<reference evidence="2 3" key="1">
    <citation type="submission" date="2015-09" db="EMBL/GenBank/DDBJ databases">
        <title>Atta colombica WGS genome.</title>
        <authorList>
            <person name="Nygaard S."/>
            <person name="Hu H."/>
            <person name="Boomsma J."/>
            <person name="Zhang G."/>
        </authorList>
    </citation>
    <scope>NUCLEOTIDE SEQUENCE [LARGE SCALE GENOMIC DNA]</scope>
    <source>
        <strain evidence="2">Treedump-2</strain>
        <tissue evidence="2">Whole body</tissue>
    </source>
</reference>
<gene>
    <name evidence="2" type="ORF">ALC53_11555</name>
</gene>
<dbReference type="Proteomes" id="UP000078540">
    <property type="component" value="Unassembled WGS sequence"/>
</dbReference>
<dbReference type="EMBL" id="KQ976690">
    <property type="protein sequence ID" value="KYM78087.1"/>
    <property type="molecule type" value="Genomic_DNA"/>
</dbReference>